<dbReference type="InterPro" id="IPR011707">
    <property type="entry name" value="Cu-oxidase-like_N"/>
</dbReference>
<comment type="caution">
    <text evidence="3">The sequence shown here is derived from an EMBL/GenBank/DDBJ whole genome shotgun (WGS) entry which is preliminary data.</text>
</comment>
<keyword evidence="4" id="KW-1185">Reference proteome</keyword>
<gene>
    <name evidence="3" type="ORF">O3W52_26845</name>
</gene>
<reference evidence="3" key="1">
    <citation type="submission" date="2022-10" db="EMBL/GenBank/DDBJ databases">
        <title>Whole genome sequencing of three plant growth promoting bacteria isolated from Vachellia tortilis subsp. raddiana in Morocco.</title>
        <authorList>
            <person name="Hnini M."/>
            <person name="Zouagui R."/>
            <person name="Zouagui H."/>
            <person name="Chemao Elfihri M.-W."/>
            <person name="Ibrahimi A."/>
            <person name="Sbabou L."/>
            <person name="Aurag J."/>
        </authorList>
    </citation>
    <scope>NUCLEOTIDE SEQUENCE</scope>
    <source>
        <strain evidence="3">LMR678</strain>
    </source>
</reference>
<dbReference type="InterPro" id="IPR045087">
    <property type="entry name" value="Cu-oxidase_fam"/>
</dbReference>
<accession>A0ABT4KNB6</accession>
<dbReference type="CDD" id="cd13853">
    <property type="entry name" value="CuRO_1_Tth-MCO_like"/>
    <property type="match status" value="1"/>
</dbReference>
<feature type="domain" description="Plastocyanin-like" evidence="2">
    <location>
        <begin position="136"/>
        <end position="207"/>
    </location>
</feature>
<evidence type="ECO:0000259" key="2">
    <source>
        <dbReference type="Pfam" id="PF07732"/>
    </source>
</evidence>
<dbReference type="PANTHER" id="PTHR11709:SF518">
    <property type="entry name" value="MULTICOPPER OXIDASE"/>
    <property type="match status" value="1"/>
</dbReference>
<dbReference type="SUPFAM" id="SSF49503">
    <property type="entry name" value="Cupredoxins"/>
    <property type="match status" value="1"/>
</dbReference>
<feature type="region of interest" description="Disordered" evidence="1">
    <location>
        <begin position="1"/>
        <end position="21"/>
    </location>
</feature>
<dbReference type="Proteomes" id="UP001079430">
    <property type="component" value="Unassembled WGS sequence"/>
</dbReference>
<dbReference type="InterPro" id="IPR008972">
    <property type="entry name" value="Cupredoxin"/>
</dbReference>
<evidence type="ECO:0000313" key="3">
    <source>
        <dbReference type="EMBL" id="MCZ4093457.1"/>
    </source>
</evidence>
<evidence type="ECO:0000313" key="4">
    <source>
        <dbReference type="Proteomes" id="UP001079430"/>
    </source>
</evidence>
<evidence type="ECO:0000256" key="1">
    <source>
        <dbReference type="SAM" id="MobiDB-lite"/>
    </source>
</evidence>
<dbReference type="RefSeq" id="WP_269285231.1">
    <property type="nucleotide sequence ID" value="NZ_JAPVOI010000005.1"/>
</dbReference>
<organism evidence="3 4">
    <name type="scientific">Sinorhizobium psoraleae</name>
    <dbReference type="NCBI Taxonomy" id="520838"/>
    <lineage>
        <taxon>Bacteria</taxon>
        <taxon>Pseudomonadati</taxon>
        <taxon>Pseudomonadota</taxon>
        <taxon>Alphaproteobacteria</taxon>
        <taxon>Hyphomicrobiales</taxon>
        <taxon>Rhizobiaceae</taxon>
        <taxon>Sinorhizobium/Ensifer group</taxon>
        <taxon>Sinorhizobium</taxon>
    </lineage>
</organism>
<feature type="region of interest" description="Disordered" evidence="1">
    <location>
        <begin position="381"/>
        <end position="412"/>
    </location>
</feature>
<dbReference type="Gene3D" id="2.60.40.420">
    <property type="entry name" value="Cupredoxins - blue copper proteins"/>
    <property type="match status" value="1"/>
</dbReference>
<name>A0ABT4KNB6_9HYPH</name>
<sequence length="412" mass="44681">MTADPAHPQQSERQQRIVTPPPAAQVLRARPGISPFSLDTLIAGPPAASGEAVIELDIDFTESKIYNPATDQYDLVRLRSYRDTKQAAPPKIPFVAPTIEIIPGETVRLTLHNKLPVANQNCPAPDGDVNTPHCFNRTNLHSHGLWVSPSGNGDNVLISINPGVDFQYEYNVPPDHPAGTFWYHPHLHGSTAIQVSSGMAGLLIIRGSRLPTPMSPGDIDTLLKEPTGAPFAERLVLLQQVQYACRDANGKIEVDARNAYFCKPGEVGGIDGYDQFGPNSWLRSGRYTSINGEVLPVSLAPKPAALSAGALRMRACVTALSCSLRRCALELATTIWPMHKRSRTGLSPIASARRCPTLHLRATGSRGVRLRSGRPQCCNPDIAKTYSSSSQKPATTASSTTRHRQPLRSMPM</sequence>
<proteinExistence type="predicted"/>
<feature type="compositionally biased region" description="Polar residues" evidence="1">
    <location>
        <begin position="385"/>
        <end position="400"/>
    </location>
</feature>
<dbReference type="PANTHER" id="PTHR11709">
    <property type="entry name" value="MULTI-COPPER OXIDASE"/>
    <property type="match status" value="1"/>
</dbReference>
<protein>
    <submittedName>
        <fullName evidence="3">Multicopper oxidase domain-containing protein</fullName>
    </submittedName>
</protein>
<dbReference type="Pfam" id="PF07732">
    <property type="entry name" value="Cu-oxidase_3"/>
    <property type="match status" value="1"/>
</dbReference>
<dbReference type="EMBL" id="JAPVOI010000005">
    <property type="protein sequence ID" value="MCZ4093457.1"/>
    <property type="molecule type" value="Genomic_DNA"/>
</dbReference>